<keyword evidence="3" id="KW-1185">Reference proteome</keyword>
<protein>
    <submittedName>
        <fullName evidence="2">Uncharacterized protein</fullName>
    </submittedName>
</protein>
<comment type="caution">
    <text evidence="2">The sequence shown here is derived from an EMBL/GenBank/DDBJ whole genome shotgun (WGS) entry which is preliminary data.</text>
</comment>
<organism evidence="2 3">
    <name type="scientific">Amycolatopsis thailandensis</name>
    <dbReference type="NCBI Taxonomy" id="589330"/>
    <lineage>
        <taxon>Bacteria</taxon>
        <taxon>Bacillati</taxon>
        <taxon>Actinomycetota</taxon>
        <taxon>Actinomycetes</taxon>
        <taxon>Pseudonocardiales</taxon>
        <taxon>Pseudonocardiaceae</taxon>
        <taxon>Amycolatopsis</taxon>
    </lineage>
</organism>
<evidence type="ECO:0000313" key="2">
    <source>
        <dbReference type="EMBL" id="OXM45897.1"/>
    </source>
</evidence>
<dbReference type="OrthoDB" id="3593544at2"/>
<evidence type="ECO:0000256" key="1">
    <source>
        <dbReference type="SAM" id="MobiDB-lite"/>
    </source>
</evidence>
<accession>A0A229RGW7</accession>
<dbReference type="AlphaFoldDB" id="A0A229RGW7"/>
<dbReference type="Proteomes" id="UP000215223">
    <property type="component" value="Unassembled WGS sequence"/>
</dbReference>
<feature type="region of interest" description="Disordered" evidence="1">
    <location>
        <begin position="489"/>
        <end position="548"/>
    </location>
</feature>
<dbReference type="EMBL" id="NMQT01000161">
    <property type="protein sequence ID" value="OXM45897.1"/>
    <property type="molecule type" value="Genomic_DNA"/>
</dbReference>
<sequence length="548" mass="61400">MAGKYLSLSEYKRMLEEALNDFHKALTKRWMEDAVDAMTHLSPTVPCSAESWAWQWPPEAYGHLSGSEDFCGYLTWVEDGMNGHYKDVHCDGHNPQTGNDIECHVERNLAQIERLAWNRRQEVAKFVPQLEGPDLAKLEAAHDTYLKIAGNLGFKDTKENVTALLGKREVVDNVQYLAGRTGEEQLWFTGWTGLAAATFKAGFFASVAPTLQNQSLVLASLATLYSTRATTIEATRRNIIRCLNWATPKLDEKITVKTFELGDKMDTLDRVRSTLGVVTSLSKEVGKVMSPIGTALGLLGYLGGIAQEMTETRNAMSLQEILQGLDTSLHEQHVALDTLEEDFTADVTRLQRAIAEVHSFNLELYDLTANSATGRPDKRRFEVDLKFVMDIAKACFDAAESYSGQLRTLMTADAADRHLSGRDWATCTGDDTTLEIRDALEQFMRTACARFLLAGEQVMKAAEAYANTDAEKKAILQELLKDWKDEGIARNRGKIDPNPETTEREDPGKEAQGTDRRGLEPRKPEDPNFLDPYEKDRRKDGEEYRIDG</sequence>
<dbReference type="RefSeq" id="WP_093938660.1">
    <property type="nucleotide sequence ID" value="NZ_NMQT01000161.1"/>
</dbReference>
<gene>
    <name evidence="2" type="ORF">CFP71_37530</name>
</gene>
<proteinExistence type="predicted"/>
<reference evidence="2 3" key="1">
    <citation type="submission" date="2017-07" db="EMBL/GenBank/DDBJ databases">
        <title>Amycolatopsis thailandensis Genome sequencing and assembly.</title>
        <authorList>
            <person name="Kaur N."/>
            <person name="Mayilraj S."/>
        </authorList>
    </citation>
    <scope>NUCLEOTIDE SEQUENCE [LARGE SCALE GENOMIC DNA]</scope>
    <source>
        <strain evidence="2 3">JCM 16380</strain>
    </source>
</reference>
<name>A0A229RGW7_9PSEU</name>
<evidence type="ECO:0000313" key="3">
    <source>
        <dbReference type="Proteomes" id="UP000215223"/>
    </source>
</evidence>